<dbReference type="Proteomes" id="UP001635816">
    <property type="component" value="Unassembled WGS sequence"/>
</dbReference>
<comment type="caution">
    <text evidence="2">The sequence shown here is derived from an EMBL/GenBank/DDBJ whole genome shotgun (WGS) entry which is preliminary data.</text>
</comment>
<dbReference type="EMBL" id="JBKBDD010000003">
    <property type="protein sequence ID" value="MFN6543514.1"/>
    <property type="molecule type" value="Genomic_DNA"/>
</dbReference>
<feature type="region of interest" description="Disordered" evidence="1">
    <location>
        <begin position="61"/>
        <end position="125"/>
    </location>
</feature>
<name>A0ABW9L724_9MYCO</name>
<proteinExistence type="predicted"/>
<evidence type="ECO:0000256" key="1">
    <source>
        <dbReference type="SAM" id="MobiDB-lite"/>
    </source>
</evidence>
<organism evidence="2 3">
    <name type="scientific">Mycolicibacterium nivoides</name>
    <dbReference type="NCBI Taxonomy" id="2487344"/>
    <lineage>
        <taxon>Bacteria</taxon>
        <taxon>Bacillati</taxon>
        <taxon>Actinomycetota</taxon>
        <taxon>Actinomycetes</taxon>
        <taxon>Mycobacteriales</taxon>
        <taxon>Mycobacteriaceae</taxon>
        <taxon>Mycolicibacterium</taxon>
    </lineage>
</organism>
<gene>
    <name evidence="2" type="ORF">ACK4CT_10020</name>
</gene>
<protein>
    <submittedName>
        <fullName evidence="2">Uncharacterized protein</fullName>
    </submittedName>
</protein>
<dbReference type="RefSeq" id="WP_409543073.1">
    <property type="nucleotide sequence ID" value="NZ_JBKBDD010000003.1"/>
</dbReference>
<reference evidence="2 3" key="1">
    <citation type="submission" date="2024-12" db="EMBL/GenBank/DDBJ databases">
        <title>The coexistence of Mycolicibacterium septicum and Mycolicibacterium nivoides in clinical samples.</title>
        <authorList>
            <person name="Wang C."/>
            <person name="Feng Y."/>
            <person name="Zong Z."/>
        </authorList>
    </citation>
    <scope>NUCLEOTIDE SEQUENCE [LARGE SCALE GENOMIC DNA]</scope>
    <source>
        <strain evidence="2 3">120309</strain>
    </source>
</reference>
<evidence type="ECO:0000313" key="3">
    <source>
        <dbReference type="Proteomes" id="UP001635816"/>
    </source>
</evidence>
<keyword evidence="3" id="KW-1185">Reference proteome</keyword>
<evidence type="ECO:0000313" key="2">
    <source>
        <dbReference type="EMBL" id="MFN6543514.1"/>
    </source>
</evidence>
<sequence>MARQNQPADFYVAFGGNHGQTGVDEPSLGQQVEYTIFGTVSKVAEAIRDDGETRTTVSVDVEAAWPKGSRRPDAANQPAMVDHDGNVTAEATGESEESGELIDTKSDDDDASPENVVAFSDGKSK</sequence>
<feature type="compositionally biased region" description="Acidic residues" evidence="1">
    <location>
        <begin position="93"/>
        <end position="112"/>
    </location>
</feature>
<accession>A0ABW9L724</accession>